<evidence type="ECO:0000256" key="9">
    <source>
        <dbReference type="ARBA" id="ARBA00023316"/>
    </source>
</evidence>
<name>A0A1I0CPZ2_9FIRM</name>
<dbReference type="GO" id="GO:0009252">
    <property type="term" value="P:peptidoglycan biosynthetic process"/>
    <property type="evidence" value="ECO:0007669"/>
    <property type="project" value="UniProtKB-UniRule"/>
</dbReference>
<dbReference type="UniPathway" id="UPA00219"/>
<dbReference type="GO" id="GO:0005886">
    <property type="term" value="C:plasma membrane"/>
    <property type="evidence" value="ECO:0007669"/>
    <property type="project" value="UniProtKB-SubCell"/>
</dbReference>
<dbReference type="InterPro" id="IPR004276">
    <property type="entry name" value="GlycoTrans_28_N"/>
</dbReference>
<keyword evidence="14" id="KW-1185">Reference proteome</keyword>
<evidence type="ECO:0000256" key="4">
    <source>
        <dbReference type="ARBA" id="ARBA00022679"/>
    </source>
</evidence>
<evidence type="ECO:0000259" key="11">
    <source>
        <dbReference type="Pfam" id="PF03033"/>
    </source>
</evidence>
<sequence>MKKIVLTGGGSAGHVTPNIALIPKLQELGYDIHYIGSEDGIERKLIEDLGIPYYPISSGKLRRYFDLKNFTDPFRVVKGISQAYRILGRIKPRIIFSKGGFVTVPVLLAGNFRGIPAVIHESDYTPGLANKIVIPFVKKVCVTFPETLKHLPKNKGVFTGTPIRPEILQGDKGEGYRFTGLDKEKPVIMVMGGSLGSVKLNKAVRDILPDLLKKFNIIHLCGKGNLEEQYQGLAGYRQYEYIKEELPHLFAMADLVISRAGANSIYELLALRKPNILIPLSAKASRGDQILNAQSFEKMGYSKVLLEEKVNSQTLLKTINYLYENRSKYVDAMAKSKVQNGIEKVIEQIEKNSLR</sequence>
<feature type="binding site" evidence="10">
    <location>
        <begin position="11"/>
        <end position="13"/>
    </location>
    <ligand>
        <name>UDP-N-acetyl-alpha-D-glucosamine</name>
        <dbReference type="ChEBI" id="CHEBI:57705"/>
    </ligand>
</feature>
<keyword evidence="2 10" id="KW-0132">Cell division</keyword>
<dbReference type="NCBIfam" id="TIGR01133">
    <property type="entry name" value="murG"/>
    <property type="match status" value="1"/>
</dbReference>
<evidence type="ECO:0000256" key="5">
    <source>
        <dbReference type="ARBA" id="ARBA00022960"/>
    </source>
</evidence>
<gene>
    <name evidence="10" type="primary">murG</name>
    <name evidence="13" type="ORF">SAMN03080614_10852</name>
</gene>
<evidence type="ECO:0000256" key="6">
    <source>
        <dbReference type="ARBA" id="ARBA00022984"/>
    </source>
</evidence>
<evidence type="ECO:0000256" key="10">
    <source>
        <dbReference type="HAMAP-Rule" id="MF_00033"/>
    </source>
</evidence>
<dbReference type="Pfam" id="PF04101">
    <property type="entry name" value="Glyco_tran_28_C"/>
    <property type="match status" value="1"/>
</dbReference>
<feature type="binding site" evidence="10">
    <location>
        <position position="194"/>
    </location>
    <ligand>
        <name>UDP-N-acetyl-alpha-D-glucosamine</name>
        <dbReference type="ChEBI" id="CHEBI:57705"/>
    </ligand>
</feature>
<evidence type="ECO:0000256" key="8">
    <source>
        <dbReference type="ARBA" id="ARBA00023306"/>
    </source>
</evidence>
<dbReference type="GO" id="GO:0005975">
    <property type="term" value="P:carbohydrate metabolic process"/>
    <property type="evidence" value="ECO:0007669"/>
    <property type="project" value="InterPro"/>
</dbReference>
<dbReference type="AlphaFoldDB" id="A0A1I0CPZ2"/>
<dbReference type="GO" id="GO:0050511">
    <property type="term" value="F:undecaprenyldiphospho-muramoylpentapeptide beta-N-acetylglucosaminyltransferase activity"/>
    <property type="evidence" value="ECO:0007669"/>
    <property type="project" value="UniProtKB-UniRule"/>
</dbReference>
<dbReference type="GO" id="GO:0051301">
    <property type="term" value="P:cell division"/>
    <property type="evidence" value="ECO:0007669"/>
    <property type="project" value="UniProtKB-KW"/>
</dbReference>
<dbReference type="EMBL" id="FOIF01000085">
    <property type="protein sequence ID" value="SET21351.1"/>
    <property type="molecule type" value="Genomic_DNA"/>
</dbReference>
<dbReference type="InterPro" id="IPR006009">
    <property type="entry name" value="GlcNAc_MurG"/>
</dbReference>
<dbReference type="NCBIfam" id="NF009102">
    <property type="entry name" value="PRK12446.1"/>
    <property type="match status" value="1"/>
</dbReference>
<keyword evidence="7 10" id="KW-0472">Membrane</keyword>
<keyword evidence="4 10" id="KW-0808">Transferase</keyword>
<keyword evidence="6 10" id="KW-0573">Peptidoglycan synthesis</keyword>
<dbReference type="STRING" id="1120990.SAMN03080614_10852"/>
<dbReference type="EC" id="2.4.1.227" evidence="10"/>
<organism evidence="13 14">
    <name type="scientific">Anaerobranca gottschalkii DSM 13577</name>
    <dbReference type="NCBI Taxonomy" id="1120990"/>
    <lineage>
        <taxon>Bacteria</taxon>
        <taxon>Bacillati</taxon>
        <taxon>Bacillota</taxon>
        <taxon>Clostridia</taxon>
        <taxon>Eubacteriales</taxon>
        <taxon>Proteinivoracaceae</taxon>
        <taxon>Anaerobranca</taxon>
    </lineage>
</organism>
<protein>
    <recommendedName>
        <fullName evidence="10">UDP-N-acetylglucosamine--N-acetylmuramyl-(pentapeptide) pyrophosphoryl-undecaprenol N-acetylglucosamine transferase</fullName>
        <ecNumber evidence="10">2.4.1.227</ecNumber>
    </recommendedName>
    <alternativeName>
        <fullName evidence="10">Undecaprenyl-PP-MurNAc-pentapeptide-UDPGlcNAc GlcNAc transferase</fullName>
    </alternativeName>
</protein>
<keyword evidence="9 10" id="KW-0961">Cell wall biogenesis/degradation</keyword>
<dbReference type="CDD" id="cd03785">
    <property type="entry name" value="GT28_MurG"/>
    <property type="match status" value="1"/>
</dbReference>
<comment type="catalytic activity">
    <reaction evidence="10">
        <text>di-trans,octa-cis-undecaprenyl diphospho-N-acetyl-alpha-D-muramoyl-L-alanyl-D-glutamyl-meso-2,6-diaminopimeloyl-D-alanyl-D-alanine + UDP-N-acetyl-alpha-D-glucosamine = di-trans,octa-cis-undecaprenyl diphospho-[N-acetyl-alpha-D-glucosaminyl-(1-&gt;4)]-N-acetyl-alpha-D-muramoyl-L-alanyl-D-glutamyl-meso-2,6-diaminopimeloyl-D-alanyl-D-alanine + UDP + H(+)</text>
        <dbReference type="Rhea" id="RHEA:31227"/>
        <dbReference type="ChEBI" id="CHEBI:15378"/>
        <dbReference type="ChEBI" id="CHEBI:57705"/>
        <dbReference type="ChEBI" id="CHEBI:58223"/>
        <dbReference type="ChEBI" id="CHEBI:61387"/>
        <dbReference type="ChEBI" id="CHEBI:61388"/>
        <dbReference type="EC" id="2.4.1.227"/>
    </reaction>
</comment>
<dbReference type="HAMAP" id="MF_00033">
    <property type="entry name" value="MurG"/>
    <property type="match status" value="1"/>
</dbReference>
<dbReference type="Pfam" id="PF03033">
    <property type="entry name" value="Glyco_transf_28"/>
    <property type="match status" value="1"/>
</dbReference>
<comment type="subcellular location">
    <subcellularLocation>
        <location evidence="10">Cell membrane</location>
        <topology evidence="10">Peripheral membrane protein</topology>
        <orientation evidence="10">Cytoplasmic side</orientation>
    </subcellularLocation>
</comment>
<comment type="caution">
    <text evidence="10">Lacks conserved residue(s) required for the propagation of feature annotation.</text>
</comment>
<evidence type="ECO:0000256" key="3">
    <source>
        <dbReference type="ARBA" id="ARBA00022676"/>
    </source>
</evidence>
<evidence type="ECO:0000313" key="14">
    <source>
        <dbReference type="Proteomes" id="UP000243819"/>
    </source>
</evidence>
<proteinExistence type="inferred from homology"/>
<dbReference type="SUPFAM" id="SSF53756">
    <property type="entry name" value="UDP-Glycosyltransferase/glycogen phosphorylase"/>
    <property type="match status" value="1"/>
</dbReference>
<evidence type="ECO:0000256" key="7">
    <source>
        <dbReference type="ARBA" id="ARBA00023136"/>
    </source>
</evidence>
<feature type="domain" description="Glycosyl transferase family 28 C-terminal" evidence="12">
    <location>
        <begin position="187"/>
        <end position="348"/>
    </location>
</feature>
<dbReference type="RefSeq" id="WP_091351570.1">
    <property type="nucleotide sequence ID" value="NZ_FOIF01000085.1"/>
</dbReference>
<comment type="function">
    <text evidence="10">Cell wall formation. Catalyzes the transfer of a GlcNAc subunit on undecaprenyl-pyrophosphoryl-MurNAc-pentapeptide (lipid intermediate I) to form undecaprenyl-pyrophosphoryl-MurNAc-(pentapeptide)GlcNAc (lipid intermediate II).</text>
</comment>
<feature type="domain" description="Glycosyltransferase family 28 N-terminal" evidence="11">
    <location>
        <begin position="4"/>
        <end position="141"/>
    </location>
</feature>
<evidence type="ECO:0000313" key="13">
    <source>
        <dbReference type="EMBL" id="SET21351.1"/>
    </source>
</evidence>
<evidence type="ECO:0000256" key="2">
    <source>
        <dbReference type="ARBA" id="ARBA00022618"/>
    </source>
</evidence>
<evidence type="ECO:0000256" key="1">
    <source>
        <dbReference type="ARBA" id="ARBA00022475"/>
    </source>
</evidence>
<dbReference type="OrthoDB" id="9808936at2"/>
<dbReference type="GO" id="GO:0008360">
    <property type="term" value="P:regulation of cell shape"/>
    <property type="evidence" value="ECO:0007669"/>
    <property type="project" value="UniProtKB-KW"/>
</dbReference>
<comment type="similarity">
    <text evidence="10">Belongs to the glycosyltransferase 28 family. MurG subfamily.</text>
</comment>
<dbReference type="GO" id="GO:0051991">
    <property type="term" value="F:UDP-N-acetyl-D-glucosamine:N-acetylmuramoyl-L-alanyl-D-glutamyl-meso-2,6-diaminopimelyl-D-alanyl-D-alanine-diphosphoundecaprenol 4-beta-N-acetylglucosaminlytransferase activity"/>
    <property type="evidence" value="ECO:0007669"/>
    <property type="project" value="RHEA"/>
</dbReference>
<keyword evidence="3 10" id="KW-0328">Glycosyltransferase</keyword>
<keyword evidence="5 10" id="KW-0133">Cell shape</keyword>
<dbReference type="GO" id="GO:0071555">
    <property type="term" value="P:cell wall organization"/>
    <property type="evidence" value="ECO:0007669"/>
    <property type="project" value="UniProtKB-KW"/>
</dbReference>
<feature type="binding site" evidence="10">
    <location>
        <position position="289"/>
    </location>
    <ligand>
        <name>UDP-N-acetyl-alpha-D-glucosamine</name>
        <dbReference type="ChEBI" id="CHEBI:57705"/>
    </ligand>
</feature>
<reference evidence="14" key="1">
    <citation type="submission" date="2016-10" db="EMBL/GenBank/DDBJ databases">
        <authorList>
            <person name="Varghese N."/>
            <person name="Submissions S."/>
        </authorList>
    </citation>
    <scope>NUCLEOTIDE SEQUENCE [LARGE SCALE GENOMIC DNA]</scope>
    <source>
        <strain evidence="14">DSM 13577</strain>
    </source>
</reference>
<dbReference type="Proteomes" id="UP000243819">
    <property type="component" value="Unassembled WGS sequence"/>
</dbReference>
<keyword evidence="8 10" id="KW-0131">Cell cycle</keyword>
<dbReference type="PANTHER" id="PTHR21015">
    <property type="entry name" value="UDP-N-ACETYLGLUCOSAMINE--N-ACETYLMURAMYL-(PENTAPEPTIDE) PYROPHOSPHORYL-UNDECAPRENOL N-ACETYLGLUCOSAMINE TRANSFERASE 1"/>
    <property type="match status" value="1"/>
</dbReference>
<comment type="pathway">
    <text evidence="10">Cell wall biogenesis; peptidoglycan biosynthesis.</text>
</comment>
<evidence type="ECO:0000259" key="12">
    <source>
        <dbReference type="Pfam" id="PF04101"/>
    </source>
</evidence>
<dbReference type="InterPro" id="IPR007235">
    <property type="entry name" value="Glyco_trans_28_C"/>
</dbReference>
<accession>A0A1I0CPZ2</accession>
<keyword evidence="1 10" id="KW-1003">Cell membrane</keyword>
<dbReference type="PANTHER" id="PTHR21015:SF27">
    <property type="entry name" value="UDP-N-ACETYLGLUCOSAMINE--N-ACETYLMURAMYL-(PENTAPEPTIDE) PYROPHOSPHORYL-UNDECAPRENOL N-ACETYLGLUCOSAMINE TRANSFERASE"/>
    <property type="match status" value="1"/>
</dbReference>
<feature type="binding site" evidence="10">
    <location>
        <position position="164"/>
    </location>
    <ligand>
        <name>UDP-N-acetyl-alpha-D-glucosamine</name>
        <dbReference type="ChEBI" id="CHEBI:57705"/>
    </ligand>
</feature>
<dbReference type="Gene3D" id="3.40.50.2000">
    <property type="entry name" value="Glycogen Phosphorylase B"/>
    <property type="match status" value="2"/>
</dbReference>